<dbReference type="NCBIfam" id="NF002685">
    <property type="entry name" value="PRK02436.1"/>
    <property type="match status" value="1"/>
</dbReference>
<dbReference type="AlphaFoldDB" id="A0A224XCX5"/>
<dbReference type="Gene3D" id="1.10.443.10">
    <property type="entry name" value="Intergrase catalytic core"/>
    <property type="match status" value="1"/>
</dbReference>
<evidence type="ECO:0000313" key="7">
    <source>
        <dbReference type="Proteomes" id="UP000218689"/>
    </source>
</evidence>
<proteinExistence type="predicted"/>
<dbReference type="InterPro" id="IPR011010">
    <property type="entry name" value="DNA_brk_join_enz"/>
</dbReference>
<evidence type="ECO:0000313" key="6">
    <source>
        <dbReference type="EMBL" id="GAX47515.1"/>
    </source>
</evidence>
<evidence type="ECO:0000259" key="5">
    <source>
        <dbReference type="PROSITE" id="PS51900"/>
    </source>
</evidence>
<comment type="caution">
    <text evidence="6">The sequence shown here is derived from an EMBL/GenBank/DDBJ whole genome shotgun (WGS) entry which is preliminary data.</text>
</comment>
<dbReference type="GO" id="GO:0015074">
    <property type="term" value="P:DNA integration"/>
    <property type="evidence" value="ECO:0007669"/>
    <property type="project" value="InterPro"/>
</dbReference>
<dbReference type="GO" id="GO:0003677">
    <property type="term" value="F:DNA binding"/>
    <property type="evidence" value="ECO:0007669"/>
    <property type="project" value="UniProtKB-UniRule"/>
</dbReference>
<dbReference type="InterPro" id="IPR013762">
    <property type="entry name" value="Integrase-like_cat_sf"/>
</dbReference>
<evidence type="ECO:0000256" key="2">
    <source>
        <dbReference type="ARBA" id="ARBA00023172"/>
    </source>
</evidence>
<keyword evidence="7" id="KW-1185">Reference proteome</keyword>
<name>A0A224XCX5_9LACT</name>
<dbReference type="InterPro" id="IPR010998">
    <property type="entry name" value="Integrase_recombinase_N"/>
</dbReference>
<dbReference type="PROSITE" id="PS51900">
    <property type="entry name" value="CB"/>
    <property type="match status" value="1"/>
</dbReference>
<dbReference type="GO" id="GO:0006310">
    <property type="term" value="P:DNA recombination"/>
    <property type="evidence" value="ECO:0007669"/>
    <property type="project" value="UniProtKB-KW"/>
</dbReference>
<evidence type="ECO:0000256" key="3">
    <source>
        <dbReference type="PROSITE-ProRule" id="PRU01248"/>
    </source>
</evidence>
<dbReference type="InterPro" id="IPR044068">
    <property type="entry name" value="CB"/>
</dbReference>
<feature type="domain" description="Core-binding (CB)" evidence="5">
    <location>
        <begin position="13"/>
        <end position="88"/>
    </location>
</feature>
<dbReference type="InterPro" id="IPR002104">
    <property type="entry name" value="Integrase_catalytic"/>
</dbReference>
<dbReference type="PROSITE" id="PS51898">
    <property type="entry name" value="TYR_RECOMBINASE"/>
    <property type="match status" value="1"/>
</dbReference>
<feature type="domain" description="Tyr recombinase" evidence="4">
    <location>
        <begin position="115"/>
        <end position="253"/>
    </location>
</feature>
<evidence type="ECO:0008006" key="8">
    <source>
        <dbReference type="Google" id="ProtNLM"/>
    </source>
</evidence>
<protein>
    <recommendedName>
        <fullName evidence="8">Tyrosine recombinase XerD-like</fullName>
    </recommendedName>
</protein>
<evidence type="ECO:0000259" key="4">
    <source>
        <dbReference type="PROSITE" id="PS51898"/>
    </source>
</evidence>
<dbReference type="CDD" id="cd01190">
    <property type="entry name" value="INT_StrepXerD_C_like"/>
    <property type="match status" value="1"/>
</dbReference>
<dbReference type="Gene3D" id="1.10.150.130">
    <property type="match status" value="1"/>
</dbReference>
<evidence type="ECO:0000256" key="1">
    <source>
        <dbReference type="ARBA" id="ARBA00023125"/>
    </source>
</evidence>
<keyword evidence="2" id="KW-0233">DNA recombination</keyword>
<gene>
    <name evidence="6" type="ORF">RsY01_1115</name>
</gene>
<dbReference type="Proteomes" id="UP000218689">
    <property type="component" value="Unassembled WGS sequence"/>
</dbReference>
<organism evidence="6 7">
    <name type="scientific">Pseudolactococcus reticulitermitis</name>
    <dbReference type="NCBI Taxonomy" id="2025039"/>
    <lineage>
        <taxon>Bacteria</taxon>
        <taxon>Bacillati</taxon>
        <taxon>Bacillota</taxon>
        <taxon>Bacilli</taxon>
        <taxon>Lactobacillales</taxon>
        <taxon>Streptococcaceae</taxon>
        <taxon>Pseudolactococcus</taxon>
    </lineage>
</organism>
<keyword evidence="1 3" id="KW-0238">DNA-binding</keyword>
<dbReference type="SUPFAM" id="SSF56349">
    <property type="entry name" value="DNA breaking-rejoining enzymes"/>
    <property type="match status" value="1"/>
</dbReference>
<accession>A0A224XCX5</accession>
<sequence>MPLPIHLRRITRLLNEKTIKIFIDSRKKASENTKLAYFYDLRAFVTFLDGKELSQTQLNLYQLELQTLATSSQHRKITNINTFLKYLYQNGELAHFYELHVVPYQHQDQQNAKKERAQLLDVSQYYRQVQKPGDLIALLILEFGLKPSEIQGLKWSEFNWDFKILTVATGGLKRILPIRDKFARLARPIKNADELFSKSRQFLHYELKKTSALSSAQLREQYILQRVAERVSIYDLAKNLGLKSIHSLDKYYR</sequence>
<dbReference type="EMBL" id="BEDT01000002">
    <property type="protein sequence ID" value="GAX47515.1"/>
    <property type="molecule type" value="Genomic_DNA"/>
</dbReference>
<reference evidence="7" key="1">
    <citation type="submission" date="2017-08" db="EMBL/GenBank/DDBJ databases">
        <title>Draft genome sequence of Lactococcus sp. strain Rs-Y01, isolated from the gut of the lower termite Reticulitermes speratus.</title>
        <authorList>
            <person name="Ohkuma M."/>
            <person name="Yuki M."/>
        </authorList>
    </citation>
    <scope>NUCLEOTIDE SEQUENCE [LARGE SCALE GENOMIC DNA]</scope>
    <source>
        <strain evidence="7">Rs-Y01</strain>
    </source>
</reference>